<organism evidence="3 4">
    <name type="scientific">Allosaccharopolyspora coralli</name>
    <dbReference type="NCBI Taxonomy" id="2665642"/>
    <lineage>
        <taxon>Bacteria</taxon>
        <taxon>Bacillati</taxon>
        <taxon>Actinomycetota</taxon>
        <taxon>Actinomycetes</taxon>
        <taxon>Pseudonocardiales</taxon>
        <taxon>Pseudonocardiaceae</taxon>
        <taxon>Allosaccharopolyspora</taxon>
    </lineage>
</organism>
<feature type="region of interest" description="Disordered" evidence="1">
    <location>
        <begin position="344"/>
        <end position="364"/>
    </location>
</feature>
<evidence type="ECO:0000313" key="3">
    <source>
        <dbReference type="EMBL" id="QGK72188.1"/>
    </source>
</evidence>
<evidence type="ECO:0000256" key="1">
    <source>
        <dbReference type="SAM" id="MobiDB-lite"/>
    </source>
</evidence>
<protein>
    <submittedName>
        <fullName evidence="3">Uncharacterized protein</fullName>
    </submittedName>
</protein>
<dbReference type="KEGG" id="sace:GIY23_10050"/>
<feature type="chain" id="PRO_5024362938" evidence="2">
    <location>
        <begin position="31"/>
        <end position="364"/>
    </location>
</feature>
<reference evidence="4" key="1">
    <citation type="submission" date="2019-11" db="EMBL/GenBank/DDBJ databases">
        <title>The complete genome sequence of Saccharopolyspora sp. E2A.</title>
        <authorList>
            <person name="Zhang G."/>
        </authorList>
    </citation>
    <scope>NUCLEOTIDE SEQUENCE [LARGE SCALE GENOMIC DNA]</scope>
    <source>
        <strain evidence="4">E2A</strain>
    </source>
</reference>
<keyword evidence="4" id="KW-1185">Reference proteome</keyword>
<dbReference type="SUPFAM" id="SSF52266">
    <property type="entry name" value="SGNH hydrolase"/>
    <property type="match status" value="1"/>
</dbReference>
<keyword evidence="2" id="KW-0732">Signal</keyword>
<proteinExistence type="predicted"/>
<dbReference type="Gene3D" id="3.40.50.1110">
    <property type="entry name" value="SGNH hydrolase"/>
    <property type="match status" value="1"/>
</dbReference>
<dbReference type="AlphaFoldDB" id="A0A5Q3QCA1"/>
<feature type="signal peptide" evidence="2">
    <location>
        <begin position="1"/>
        <end position="30"/>
    </location>
</feature>
<accession>A0A5Q3QCA1</accession>
<dbReference type="EMBL" id="CP045929">
    <property type="protein sequence ID" value="QGK72188.1"/>
    <property type="molecule type" value="Genomic_DNA"/>
</dbReference>
<dbReference type="Proteomes" id="UP000371041">
    <property type="component" value="Chromosome"/>
</dbReference>
<sequence length="364" mass="39085">MRAHGAKILLVMLAACAVVLAIVVSDGEQATDEPRPPTPVPAAVVTMGDSTLAGEGGGDYEPGTNGEGGNWCHRSPAAPVHQLPLPPEVERINLACSGVKAPLVGLGGDPAHPEGSQAEQLASVADRYRVTDIVVQVGANDDPNFAATMNRCISAWAERAPQGCADQLRDEWDERVDRMTPKVVDALRDVRTVMSQARYAPEDYTLTVQSYASPVGPDVPPESQNLSGCPYQTDDMRWVRETAVPRLSEGLRSAAAQVDARFLDLSRAGTGHEACTDGKVPPGQPTDEWFNRLTVDWEALKYEDRAPHAMQESFHANATGHAQFGRCLGEFLAGREQTAVCLPDAEGDLQPIPEELADIRPPNP</sequence>
<gene>
    <name evidence="3" type="ORF">GIY23_10050</name>
</gene>
<name>A0A5Q3QCA1_9PSEU</name>
<dbReference type="RefSeq" id="WP_154078754.1">
    <property type="nucleotide sequence ID" value="NZ_CP045929.1"/>
</dbReference>
<evidence type="ECO:0000256" key="2">
    <source>
        <dbReference type="SAM" id="SignalP"/>
    </source>
</evidence>
<dbReference type="InterPro" id="IPR036514">
    <property type="entry name" value="SGNH_hydro_sf"/>
</dbReference>
<evidence type="ECO:0000313" key="4">
    <source>
        <dbReference type="Proteomes" id="UP000371041"/>
    </source>
</evidence>